<accession>A0A4R3MDS2</accession>
<evidence type="ECO:0000313" key="2">
    <source>
        <dbReference type="Proteomes" id="UP000295678"/>
    </source>
</evidence>
<name>A0A4R3MDS2_9HYPH</name>
<protein>
    <submittedName>
        <fullName evidence="1">Uncharacterized protein</fullName>
    </submittedName>
</protein>
<gene>
    <name evidence="1" type="ORF">EDC22_104359</name>
</gene>
<dbReference type="Proteomes" id="UP000295678">
    <property type="component" value="Unassembled WGS sequence"/>
</dbReference>
<sequence length="78" mass="9012">MEFDQRLADYLQEAEARIDWVLAHPHTSDWLRTALDGARRRNPVELLNDLEMLDHLLRSRARAQIEAALPVPADRPNA</sequence>
<organism evidence="1 2">
    <name type="scientific">Tepidamorphus gemmatus</name>
    <dbReference type="NCBI Taxonomy" id="747076"/>
    <lineage>
        <taxon>Bacteria</taxon>
        <taxon>Pseudomonadati</taxon>
        <taxon>Pseudomonadota</taxon>
        <taxon>Alphaproteobacteria</taxon>
        <taxon>Hyphomicrobiales</taxon>
        <taxon>Tepidamorphaceae</taxon>
        <taxon>Tepidamorphus</taxon>
    </lineage>
</organism>
<evidence type="ECO:0000313" key="1">
    <source>
        <dbReference type="EMBL" id="TCT11596.1"/>
    </source>
</evidence>
<reference evidence="1 2" key="1">
    <citation type="submission" date="2019-03" db="EMBL/GenBank/DDBJ databases">
        <title>Genomic Encyclopedia of Type Strains, Phase IV (KMG-IV): sequencing the most valuable type-strain genomes for metagenomic binning, comparative biology and taxonomic classification.</title>
        <authorList>
            <person name="Goeker M."/>
        </authorList>
    </citation>
    <scope>NUCLEOTIDE SEQUENCE [LARGE SCALE GENOMIC DNA]</scope>
    <source>
        <strain evidence="1 2">DSM 19345</strain>
    </source>
</reference>
<dbReference type="RefSeq" id="WP_132806334.1">
    <property type="nucleotide sequence ID" value="NZ_SMAK01000004.1"/>
</dbReference>
<keyword evidence="2" id="KW-1185">Reference proteome</keyword>
<dbReference type="AlphaFoldDB" id="A0A4R3MDS2"/>
<dbReference type="OrthoDB" id="7576771at2"/>
<comment type="caution">
    <text evidence="1">The sequence shown here is derived from an EMBL/GenBank/DDBJ whole genome shotgun (WGS) entry which is preliminary data.</text>
</comment>
<proteinExistence type="predicted"/>
<dbReference type="EMBL" id="SMAK01000004">
    <property type="protein sequence ID" value="TCT11596.1"/>
    <property type="molecule type" value="Genomic_DNA"/>
</dbReference>